<keyword evidence="2" id="KW-1185">Reference proteome</keyword>
<dbReference type="Proteomes" id="UP000198510">
    <property type="component" value="Unassembled WGS sequence"/>
</dbReference>
<accession>A0A1G9EW82</accession>
<organism evidence="1 2">
    <name type="scientific">Catalinimonas alkaloidigena</name>
    <dbReference type="NCBI Taxonomy" id="1075417"/>
    <lineage>
        <taxon>Bacteria</taxon>
        <taxon>Pseudomonadati</taxon>
        <taxon>Bacteroidota</taxon>
        <taxon>Cytophagia</taxon>
        <taxon>Cytophagales</taxon>
        <taxon>Catalimonadaceae</taxon>
        <taxon>Catalinimonas</taxon>
    </lineage>
</organism>
<evidence type="ECO:0000313" key="1">
    <source>
        <dbReference type="EMBL" id="SDK80370.1"/>
    </source>
</evidence>
<dbReference type="OrthoDB" id="9812080at2"/>
<dbReference type="GO" id="GO:0015221">
    <property type="term" value="F:lipopolysaccharide transmembrane transporter activity"/>
    <property type="evidence" value="ECO:0007669"/>
    <property type="project" value="InterPro"/>
</dbReference>
<dbReference type="InterPro" id="IPR010664">
    <property type="entry name" value="LipoPS_assembly_LptC-rel"/>
</dbReference>
<dbReference type="EMBL" id="FNFO01000003">
    <property type="protein sequence ID" value="SDK80370.1"/>
    <property type="molecule type" value="Genomic_DNA"/>
</dbReference>
<dbReference type="GO" id="GO:0005886">
    <property type="term" value="C:plasma membrane"/>
    <property type="evidence" value="ECO:0007669"/>
    <property type="project" value="InterPro"/>
</dbReference>
<gene>
    <name evidence="1" type="ORF">SAMN05421823_103603</name>
</gene>
<dbReference type="NCBIfam" id="TIGR04409">
    <property type="entry name" value="LptC_YrbK"/>
    <property type="match status" value="1"/>
</dbReference>
<dbReference type="PROSITE" id="PS51257">
    <property type="entry name" value="PROKAR_LIPOPROTEIN"/>
    <property type="match status" value="1"/>
</dbReference>
<sequence>MKHMSKLLSGWSVWLMIGGTLVACQDNSPSLQAMQVYEGPRFEAENIETLYSDSAQLRMRMEAPLQQEFQSGDQDFPRGIYIEFFSPEGEKTSTLRADSAHMEKATSLYKAYGNVIVINLEKHETLKTEELFWNQREDKIYTDKFVRIETPKEILLGEGLVTNQRFSPYKIQKLRGTIAVPDEE</sequence>
<dbReference type="Pfam" id="PF06835">
    <property type="entry name" value="LptC"/>
    <property type="match status" value="1"/>
</dbReference>
<dbReference type="STRING" id="1075417.SAMN05421823_103603"/>
<dbReference type="InterPro" id="IPR026265">
    <property type="entry name" value="LptC"/>
</dbReference>
<proteinExistence type="predicted"/>
<dbReference type="Gene3D" id="2.60.450.10">
    <property type="entry name" value="Lipopolysaccharide (LPS) transport protein A like domain"/>
    <property type="match status" value="1"/>
</dbReference>
<protein>
    <submittedName>
        <fullName evidence="1">LPS export ABC transporter protein LptC</fullName>
    </submittedName>
</protein>
<name>A0A1G9EW82_9BACT</name>
<dbReference type="AlphaFoldDB" id="A0A1G9EW82"/>
<evidence type="ECO:0000313" key="2">
    <source>
        <dbReference type="Proteomes" id="UP000198510"/>
    </source>
</evidence>
<reference evidence="1 2" key="1">
    <citation type="submission" date="2016-10" db="EMBL/GenBank/DDBJ databases">
        <authorList>
            <person name="de Groot N.N."/>
        </authorList>
    </citation>
    <scope>NUCLEOTIDE SEQUENCE [LARGE SCALE GENOMIC DNA]</scope>
    <source>
        <strain evidence="1 2">DSM 25186</strain>
    </source>
</reference>